<protein>
    <submittedName>
        <fullName evidence="2">PDE4_UCR domain-containing protein</fullName>
    </submittedName>
</protein>
<organism evidence="2">
    <name type="scientific">Rodentolepis nana</name>
    <name type="common">Dwarf tapeworm</name>
    <name type="synonym">Hymenolepis nana</name>
    <dbReference type="NCBI Taxonomy" id="102285"/>
    <lineage>
        <taxon>Eukaryota</taxon>
        <taxon>Metazoa</taxon>
        <taxon>Spiralia</taxon>
        <taxon>Lophotrochozoa</taxon>
        <taxon>Platyhelminthes</taxon>
        <taxon>Cestoda</taxon>
        <taxon>Eucestoda</taxon>
        <taxon>Cyclophyllidea</taxon>
        <taxon>Hymenolepididae</taxon>
        <taxon>Rodentolepis</taxon>
    </lineage>
</organism>
<sequence>LQIIIPFIETVRNLYSSSNTSVSNDGKNWEGRQIRESVEVYSARRHPRQRSSVKRRIMPQPNIPIVLGPSKHSAEALALSSSLHGSGELFIHTKRERGAMPAEDSRRRMKNMTVEFSR</sequence>
<feature type="compositionally biased region" description="Basic and acidic residues" evidence="1">
    <location>
        <begin position="97"/>
        <end position="106"/>
    </location>
</feature>
<evidence type="ECO:0000256" key="1">
    <source>
        <dbReference type="SAM" id="MobiDB-lite"/>
    </source>
</evidence>
<dbReference type="WBParaSite" id="HNAJ_0000611701-mRNA-1">
    <property type="protein sequence ID" value="HNAJ_0000611701-mRNA-1"/>
    <property type="gene ID" value="HNAJ_0000611701"/>
</dbReference>
<name>A0A0R3TGC6_RODNA</name>
<proteinExistence type="predicted"/>
<reference evidence="2" key="1">
    <citation type="submission" date="2017-02" db="UniProtKB">
        <authorList>
            <consortium name="WormBaseParasite"/>
        </authorList>
    </citation>
    <scope>IDENTIFICATION</scope>
</reference>
<dbReference type="AlphaFoldDB" id="A0A0R3TGC6"/>
<evidence type="ECO:0000313" key="2">
    <source>
        <dbReference type="WBParaSite" id="HNAJ_0000611701-mRNA-1"/>
    </source>
</evidence>
<feature type="region of interest" description="Disordered" evidence="1">
    <location>
        <begin position="97"/>
        <end position="118"/>
    </location>
</feature>
<accession>A0A0R3TGC6</accession>